<evidence type="ECO:0000313" key="1">
    <source>
        <dbReference type="EMBL" id="KAJ9082817.1"/>
    </source>
</evidence>
<comment type="caution">
    <text evidence="1">The sequence shown here is derived from an EMBL/GenBank/DDBJ whole genome shotgun (WGS) entry which is preliminary data.</text>
</comment>
<sequence>MRKIFPLLELPVLPSKASSSQADSRLIREQDRMNIRSTIRRLMANPELAGCAEIYQFFTSDVEKLSDEDKEDIATRKSHMMQLAEDRKKYINYLTSKAMGYKTLWATCKKELVKPGGLNEFEEMLRKTSQVKDLPSHYLGALEWGRLNFASFLYTFFCTTDDSTRFFQSLCSIHKMIPYRTLATTLRFTNPTGMAKAVMDLLLAQPFGSTSLMQRMLTANLSDQARDAAKEINNIERRIGEDALCQRIRNYVYFPEQRSEELVEGVSDFERLTIIINDPQIQPELTPESVVRFCSARDWIDQLRAGKSPPVQTASDGALLYPEFDFLEGLHQLFVLHNRKRDAEKISELMFQGVTGELMKDLLSVFYGPLAQVYKDANISDFISKISLFIDDLIAAIKQVTKFQDSDAIESAECGKLQHFLDLVQRHEQTAYTFIHSVYSSSSNQLFRNLLEWMDSFLAAIRNKVVTEPIDIQALVDANISPLDVQPLKMDLTSLVAYQQRRKVRQMRNLRRKIVRADVEDDFGDLEQLISVGLDDPKAASINFGFGSLAVDDLRELHELDSMQKMVSHDPAKRQAEHQAQVNADPSEPMLVWLNTSTDNITPSDKHAIELPSTSENEDTPTRIGKFIAPKVIANISQEPYPEGIDTIPKLLIPFIESVRVKLRK</sequence>
<dbReference type="Proteomes" id="UP001165960">
    <property type="component" value="Unassembled WGS sequence"/>
</dbReference>
<accession>A0ACC2U8S0</accession>
<gene>
    <name evidence="1" type="ORF">DSO57_1000802</name>
</gene>
<name>A0ACC2U8S0_9FUNG</name>
<proteinExistence type="predicted"/>
<dbReference type="EMBL" id="QTSX02001422">
    <property type="protein sequence ID" value="KAJ9082817.1"/>
    <property type="molecule type" value="Genomic_DNA"/>
</dbReference>
<organism evidence="1 2">
    <name type="scientific">Entomophthora muscae</name>
    <dbReference type="NCBI Taxonomy" id="34485"/>
    <lineage>
        <taxon>Eukaryota</taxon>
        <taxon>Fungi</taxon>
        <taxon>Fungi incertae sedis</taxon>
        <taxon>Zoopagomycota</taxon>
        <taxon>Entomophthoromycotina</taxon>
        <taxon>Entomophthoromycetes</taxon>
        <taxon>Entomophthorales</taxon>
        <taxon>Entomophthoraceae</taxon>
        <taxon>Entomophthora</taxon>
    </lineage>
</organism>
<keyword evidence="2" id="KW-1185">Reference proteome</keyword>
<evidence type="ECO:0000313" key="2">
    <source>
        <dbReference type="Proteomes" id="UP001165960"/>
    </source>
</evidence>
<protein>
    <submittedName>
        <fullName evidence="1">Uncharacterized protein</fullName>
    </submittedName>
</protein>
<reference evidence="1" key="1">
    <citation type="submission" date="2022-04" db="EMBL/GenBank/DDBJ databases">
        <title>Genome of the entomopathogenic fungus Entomophthora muscae.</title>
        <authorList>
            <person name="Elya C."/>
            <person name="Lovett B.R."/>
            <person name="Lee E."/>
            <person name="Macias A.M."/>
            <person name="Hajek A.E."/>
            <person name="De Bivort B.L."/>
            <person name="Kasson M.T."/>
            <person name="De Fine Licht H.H."/>
            <person name="Stajich J.E."/>
        </authorList>
    </citation>
    <scope>NUCLEOTIDE SEQUENCE</scope>
    <source>
        <strain evidence="1">Berkeley</strain>
    </source>
</reference>